<feature type="compositionally biased region" description="Low complexity" evidence="5">
    <location>
        <begin position="77"/>
        <end position="87"/>
    </location>
</feature>
<dbReference type="InterPro" id="IPR024158">
    <property type="entry name" value="Mt_import_TIM15"/>
</dbReference>
<feature type="region of interest" description="Disordered" evidence="5">
    <location>
        <begin position="1"/>
        <end position="50"/>
    </location>
</feature>
<name>A0A9P4URU7_9PEZI</name>
<dbReference type="Proteomes" id="UP000799441">
    <property type="component" value="Unassembled WGS sequence"/>
</dbReference>
<gene>
    <name evidence="7" type="ORF">K431DRAFT_284073</name>
</gene>
<dbReference type="GO" id="GO:0030150">
    <property type="term" value="P:protein import into mitochondrial matrix"/>
    <property type="evidence" value="ECO:0007669"/>
    <property type="project" value="TreeGrafter"/>
</dbReference>
<keyword evidence="8" id="KW-1185">Reference proteome</keyword>
<protein>
    <submittedName>
        <fullName evidence="7">Zf-DNL-domain-containing protein</fullName>
    </submittedName>
</protein>
<comment type="caution">
    <text evidence="7">The sequence shown here is derived from an EMBL/GenBank/DDBJ whole genome shotgun (WGS) entry which is preliminary data.</text>
</comment>
<dbReference type="OrthoDB" id="512667at2759"/>
<reference evidence="7" key="1">
    <citation type="journal article" date="2020" name="Stud. Mycol.">
        <title>101 Dothideomycetes genomes: a test case for predicting lifestyles and emergence of pathogens.</title>
        <authorList>
            <person name="Haridas S."/>
            <person name="Albert R."/>
            <person name="Binder M."/>
            <person name="Bloem J."/>
            <person name="Labutti K."/>
            <person name="Salamov A."/>
            <person name="Andreopoulos B."/>
            <person name="Baker S."/>
            <person name="Barry K."/>
            <person name="Bills G."/>
            <person name="Bluhm B."/>
            <person name="Cannon C."/>
            <person name="Castanera R."/>
            <person name="Culley D."/>
            <person name="Daum C."/>
            <person name="Ezra D."/>
            <person name="Gonzalez J."/>
            <person name="Henrissat B."/>
            <person name="Kuo A."/>
            <person name="Liang C."/>
            <person name="Lipzen A."/>
            <person name="Lutzoni F."/>
            <person name="Magnuson J."/>
            <person name="Mondo S."/>
            <person name="Nolan M."/>
            <person name="Ohm R."/>
            <person name="Pangilinan J."/>
            <person name="Park H.-J."/>
            <person name="Ramirez L."/>
            <person name="Alfaro M."/>
            <person name="Sun H."/>
            <person name="Tritt A."/>
            <person name="Yoshinaga Y."/>
            <person name="Zwiers L.-H."/>
            <person name="Turgeon B."/>
            <person name="Goodwin S."/>
            <person name="Spatafora J."/>
            <person name="Crous P."/>
            <person name="Grigoriev I."/>
        </authorList>
    </citation>
    <scope>NUCLEOTIDE SEQUENCE</scope>
    <source>
        <strain evidence="7">CBS 116435</strain>
    </source>
</reference>
<dbReference type="Pfam" id="PF05180">
    <property type="entry name" value="zf-DNL"/>
    <property type="match status" value="1"/>
</dbReference>
<evidence type="ECO:0000313" key="8">
    <source>
        <dbReference type="Proteomes" id="UP000799441"/>
    </source>
</evidence>
<dbReference type="PROSITE" id="PS51501">
    <property type="entry name" value="ZF_DNL"/>
    <property type="match status" value="1"/>
</dbReference>
<dbReference type="PANTHER" id="PTHR20922">
    <property type="entry name" value="DNL-TYPE ZINC FINGER PROTEIN"/>
    <property type="match status" value="1"/>
</dbReference>
<dbReference type="InterPro" id="IPR007853">
    <property type="entry name" value="Znf_DNL-typ"/>
</dbReference>
<organism evidence="7 8">
    <name type="scientific">Polychaeton citri CBS 116435</name>
    <dbReference type="NCBI Taxonomy" id="1314669"/>
    <lineage>
        <taxon>Eukaryota</taxon>
        <taxon>Fungi</taxon>
        <taxon>Dikarya</taxon>
        <taxon>Ascomycota</taxon>
        <taxon>Pezizomycotina</taxon>
        <taxon>Dothideomycetes</taxon>
        <taxon>Dothideomycetidae</taxon>
        <taxon>Capnodiales</taxon>
        <taxon>Capnodiaceae</taxon>
        <taxon>Polychaeton</taxon>
    </lineage>
</organism>
<keyword evidence="3" id="KW-0862">Zinc</keyword>
<dbReference type="PANTHER" id="PTHR20922:SF13">
    <property type="entry name" value="DNL-TYPE ZINC FINGER PROTEIN"/>
    <property type="match status" value="1"/>
</dbReference>
<evidence type="ECO:0000313" key="7">
    <source>
        <dbReference type="EMBL" id="KAF2722385.1"/>
    </source>
</evidence>
<proteinExistence type="predicted"/>
<dbReference type="GO" id="GO:0051087">
    <property type="term" value="F:protein-folding chaperone binding"/>
    <property type="evidence" value="ECO:0007669"/>
    <property type="project" value="TreeGrafter"/>
</dbReference>
<keyword evidence="2 4" id="KW-0863">Zinc-finger</keyword>
<keyword evidence="1" id="KW-0479">Metal-binding</keyword>
<feature type="compositionally biased region" description="Basic residues" evidence="5">
    <location>
        <begin position="9"/>
        <end position="22"/>
    </location>
</feature>
<dbReference type="EMBL" id="MU003783">
    <property type="protein sequence ID" value="KAF2722385.1"/>
    <property type="molecule type" value="Genomic_DNA"/>
</dbReference>
<feature type="domain" description="DNL-type" evidence="6">
    <location>
        <begin position="112"/>
        <end position="207"/>
    </location>
</feature>
<sequence length="210" mass="23870">MHSSTAARALHRATRSLQHHPSHNSPFRLLSQSQQRSFHPASSVVPPLRLRKQHPYSSPLAIACRLRHQQHQLRLNSTDTTSSSQQQRPLTDRQDTAQPVSEDAEEIAARRAQEPAYEMTFTCRKCMNRSSHRVTKQAYHFGTTLVTCPGCKNRHLISDNLKIFSDKNLTLEDILREKGQLIKKGVLGEDGDVEFVDESKLPKEMKQVKG</sequence>
<evidence type="ECO:0000256" key="5">
    <source>
        <dbReference type="SAM" id="MobiDB-lite"/>
    </source>
</evidence>
<evidence type="ECO:0000256" key="2">
    <source>
        <dbReference type="ARBA" id="ARBA00022771"/>
    </source>
</evidence>
<evidence type="ECO:0000256" key="4">
    <source>
        <dbReference type="PROSITE-ProRule" id="PRU00834"/>
    </source>
</evidence>
<dbReference type="GO" id="GO:0008270">
    <property type="term" value="F:zinc ion binding"/>
    <property type="evidence" value="ECO:0007669"/>
    <property type="project" value="UniProtKB-KW"/>
</dbReference>
<accession>A0A9P4URU7</accession>
<evidence type="ECO:0000259" key="6">
    <source>
        <dbReference type="PROSITE" id="PS51501"/>
    </source>
</evidence>
<dbReference type="GO" id="GO:0006457">
    <property type="term" value="P:protein folding"/>
    <property type="evidence" value="ECO:0007669"/>
    <property type="project" value="TreeGrafter"/>
</dbReference>
<dbReference type="AlphaFoldDB" id="A0A9P4URU7"/>
<evidence type="ECO:0000256" key="1">
    <source>
        <dbReference type="ARBA" id="ARBA00022723"/>
    </source>
</evidence>
<feature type="region of interest" description="Disordered" evidence="5">
    <location>
        <begin position="74"/>
        <end position="111"/>
    </location>
</feature>
<dbReference type="GO" id="GO:0005739">
    <property type="term" value="C:mitochondrion"/>
    <property type="evidence" value="ECO:0007669"/>
    <property type="project" value="TreeGrafter"/>
</dbReference>
<dbReference type="GO" id="GO:0050821">
    <property type="term" value="P:protein stabilization"/>
    <property type="evidence" value="ECO:0007669"/>
    <property type="project" value="TreeGrafter"/>
</dbReference>
<evidence type="ECO:0000256" key="3">
    <source>
        <dbReference type="ARBA" id="ARBA00022833"/>
    </source>
</evidence>